<accession>A0A3R9PRB4</accession>
<dbReference type="Proteomes" id="UP000278149">
    <property type="component" value="Unassembled WGS sequence"/>
</dbReference>
<proteinExistence type="predicted"/>
<dbReference type="GeneID" id="6094409"/>
<evidence type="ECO:0000313" key="2">
    <source>
        <dbReference type="Proteomes" id="UP000278149"/>
    </source>
</evidence>
<dbReference type="AlphaFoldDB" id="A0A3R9PRB4"/>
<sequence>MGVNLGVKGELVFENEEKCSEFFNRLGIDLRKEAKESENLRILEIRRKDGRCHVRFEGKTNWPSKISPPDEDPLDWLESQVLALLWDVEDLKSLEVYKAKDIKFEFYTEEEIEKKRDEYNKWWMESASNITSLF</sequence>
<evidence type="ECO:0000313" key="1">
    <source>
        <dbReference type="EMBL" id="RSN69528.1"/>
    </source>
</evidence>
<name>A0A3R9PRB4_9CREN</name>
<organism evidence="1 2">
    <name type="scientific">Candidatus Korarchaeum cryptofilum</name>
    <dbReference type="NCBI Taxonomy" id="498846"/>
    <lineage>
        <taxon>Archaea</taxon>
        <taxon>Thermoproteota</taxon>
        <taxon>Candidatus Korarchaeia</taxon>
        <taxon>Candidatus Korarchaeales</taxon>
        <taxon>Candidatus Korarchaeaceae</taxon>
        <taxon>Candidatus Korarchaeum</taxon>
    </lineage>
</organism>
<protein>
    <submittedName>
        <fullName evidence="1">Uncharacterized protein</fullName>
    </submittedName>
</protein>
<reference evidence="1 2" key="1">
    <citation type="submission" date="2018-10" db="EMBL/GenBank/DDBJ databases">
        <title>Co-occurring genomic capacity for anaerobic methane metabolism and dissimilatory sulfite reduction discovered in the Korarchaeota.</title>
        <authorList>
            <person name="Mckay L.J."/>
            <person name="Dlakic M."/>
            <person name="Fields M.W."/>
            <person name="Delmont T.O."/>
            <person name="Eren A.M."/>
            <person name="Jay Z.J."/>
            <person name="Klingelsmith K.B."/>
            <person name="Rusch D.B."/>
            <person name="Inskeep W.P."/>
        </authorList>
    </citation>
    <scope>NUCLEOTIDE SEQUENCE [LARGE SCALE GENOMIC DNA]</scope>
    <source>
        <strain evidence="1 2">WS</strain>
    </source>
</reference>
<dbReference type="RefSeq" id="WP_012309775.1">
    <property type="nucleotide sequence ID" value="NZ_RCOR01000018.1"/>
</dbReference>
<comment type="caution">
    <text evidence="1">The sequence shown here is derived from an EMBL/GenBank/DDBJ whole genome shotgun (WGS) entry which is preliminary data.</text>
</comment>
<gene>
    <name evidence="1" type="ORF">D9Q81_02685</name>
</gene>
<dbReference type="EMBL" id="RCOR01000018">
    <property type="protein sequence ID" value="RSN69528.1"/>
    <property type="molecule type" value="Genomic_DNA"/>
</dbReference>